<accession>A0A6A5S3B1</accession>
<dbReference type="InterPro" id="IPR056009">
    <property type="entry name" value="DUF7587"/>
</dbReference>
<dbReference type="OrthoDB" id="5397734at2759"/>
<dbReference type="AlphaFoldDB" id="A0A6A5S3B1"/>
<feature type="domain" description="DUF7587" evidence="1">
    <location>
        <begin position="432"/>
        <end position="581"/>
    </location>
</feature>
<dbReference type="GeneID" id="54344732"/>
<dbReference type="Proteomes" id="UP000800082">
    <property type="component" value="Unassembled WGS sequence"/>
</dbReference>
<sequence length="728" mass="81279">MRSKADWQLAEPGVMLYMPATRVNIEDTKHLLSQLGVTADASHETNQSQASNVSDTILPSCESLHGDWVQQEPEPIETARIDFARDYSPATLAGTDDEELFVDVESATRLLTPVSSVSPDIVLQLIEAAESASTLSNEPCIATTTDSTEDFLDICYDSERTDFQESPSPTIRKAKKVTKCATGAVSRHFKAKARSSATQPPIRRPDFGNRLDCKKQATKKPKSAYAQSLQDLADIESPPPHNWDDNERELLCILNRWYCGQDRTEELRIFAKIFNSITKLDIPSKRVRAQFENHLRLYGEEAYPVFSRVFSVPFNDPEDSYAELRALVEAEATALNLDLKQRQGDSIVRSGTAKFAKSLKTRTYYQFLVQRVSEEEEWQANQVAMTGNRIEAPPSLTTMSMAVSMPSEEDWKILTDFEQSPTLKVPEPPPLRPHLTFRVWDAKNRTKFIDGSFVAQAFFENDWPRPFPAPIALDDPSEVGKILTVLHLSKEGDTPVYISTAASLLQALSYAMSMQRPQLALIDLDAPGLQQTNKLHHAANVFPWLKSQGLARWARYKGHGEHLVWADIPSDAVLHVLNLENLIRELNSDTDCHDLMHFNAFTSAAKTNTIASTLRENNVLLNTTTARALGKTAKAFGLNLGNFTLEHLQDFVARILDGWTISKPDNMDIHTMSSLAATFATALGPHAGGFNLQAVMAAFQEGVDQGTRCIAHWSRSRTGSRRKRFRSA</sequence>
<gene>
    <name evidence="2" type="ORF">M421DRAFT_105</name>
</gene>
<evidence type="ECO:0000259" key="1">
    <source>
        <dbReference type="Pfam" id="PF24494"/>
    </source>
</evidence>
<organism evidence="2 3">
    <name type="scientific">Didymella exigua CBS 183.55</name>
    <dbReference type="NCBI Taxonomy" id="1150837"/>
    <lineage>
        <taxon>Eukaryota</taxon>
        <taxon>Fungi</taxon>
        <taxon>Dikarya</taxon>
        <taxon>Ascomycota</taxon>
        <taxon>Pezizomycotina</taxon>
        <taxon>Dothideomycetes</taxon>
        <taxon>Pleosporomycetidae</taxon>
        <taxon>Pleosporales</taxon>
        <taxon>Pleosporineae</taxon>
        <taxon>Didymellaceae</taxon>
        <taxon>Didymella</taxon>
    </lineage>
</organism>
<reference evidence="2" key="1">
    <citation type="journal article" date="2020" name="Stud. Mycol.">
        <title>101 Dothideomycetes genomes: a test case for predicting lifestyles and emergence of pathogens.</title>
        <authorList>
            <person name="Haridas S."/>
            <person name="Albert R."/>
            <person name="Binder M."/>
            <person name="Bloem J."/>
            <person name="Labutti K."/>
            <person name="Salamov A."/>
            <person name="Andreopoulos B."/>
            <person name="Baker S."/>
            <person name="Barry K."/>
            <person name="Bills G."/>
            <person name="Bluhm B."/>
            <person name="Cannon C."/>
            <person name="Castanera R."/>
            <person name="Culley D."/>
            <person name="Daum C."/>
            <person name="Ezra D."/>
            <person name="Gonzalez J."/>
            <person name="Henrissat B."/>
            <person name="Kuo A."/>
            <person name="Liang C."/>
            <person name="Lipzen A."/>
            <person name="Lutzoni F."/>
            <person name="Magnuson J."/>
            <person name="Mondo S."/>
            <person name="Nolan M."/>
            <person name="Ohm R."/>
            <person name="Pangilinan J."/>
            <person name="Park H.-J."/>
            <person name="Ramirez L."/>
            <person name="Alfaro M."/>
            <person name="Sun H."/>
            <person name="Tritt A."/>
            <person name="Yoshinaga Y."/>
            <person name="Zwiers L.-H."/>
            <person name="Turgeon B."/>
            <person name="Goodwin S."/>
            <person name="Spatafora J."/>
            <person name="Crous P."/>
            <person name="Grigoriev I."/>
        </authorList>
    </citation>
    <scope>NUCLEOTIDE SEQUENCE</scope>
    <source>
        <strain evidence="2">CBS 183.55</strain>
    </source>
</reference>
<evidence type="ECO:0000313" key="2">
    <source>
        <dbReference type="EMBL" id="KAF1933924.1"/>
    </source>
</evidence>
<protein>
    <recommendedName>
        <fullName evidence="1">DUF7587 domain-containing protein</fullName>
    </recommendedName>
</protein>
<name>A0A6A5S3B1_9PLEO</name>
<dbReference type="Pfam" id="PF24494">
    <property type="entry name" value="DUF7587"/>
    <property type="match status" value="1"/>
</dbReference>
<dbReference type="EMBL" id="ML978956">
    <property type="protein sequence ID" value="KAF1933924.1"/>
    <property type="molecule type" value="Genomic_DNA"/>
</dbReference>
<keyword evidence="3" id="KW-1185">Reference proteome</keyword>
<evidence type="ECO:0000313" key="3">
    <source>
        <dbReference type="Proteomes" id="UP000800082"/>
    </source>
</evidence>
<proteinExistence type="predicted"/>
<dbReference type="RefSeq" id="XP_033454172.1">
    <property type="nucleotide sequence ID" value="XM_033587086.1"/>
</dbReference>